<dbReference type="NCBIfam" id="TIGR00071">
    <property type="entry name" value="hisT_truA"/>
    <property type="match status" value="1"/>
</dbReference>
<dbReference type="HAMAP" id="MF_00171">
    <property type="entry name" value="TruA"/>
    <property type="match status" value="1"/>
</dbReference>
<evidence type="ECO:0000256" key="4">
    <source>
        <dbReference type="HAMAP-Rule" id="MF_00171"/>
    </source>
</evidence>
<comment type="caution">
    <text evidence="4">Lacks conserved residue(s) required for the propagation of feature annotation.</text>
</comment>
<comment type="catalytic activity">
    <reaction evidence="4 5">
        <text>uridine(38/39/40) in tRNA = pseudouridine(38/39/40) in tRNA</text>
        <dbReference type="Rhea" id="RHEA:22376"/>
        <dbReference type="Rhea" id="RHEA-COMP:10085"/>
        <dbReference type="Rhea" id="RHEA-COMP:10087"/>
        <dbReference type="ChEBI" id="CHEBI:65314"/>
        <dbReference type="ChEBI" id="CHEBI:65315"/>
        <dbReference type="EC" id="5.4.99.12"/>
    </reaction>
</comment>
<dbReference type="FunFam" id="3.30.70.580:FF:000001">
    <property type="entry name" value="tRNA pseudouridine synthase A"/>
    <property type="match status" value="1"/>
</dbReference>
<keyword evidence="2 4" id="KW-0819">tRNA processing</keyword>
<dbReference type="InterPro" id="IPR020103">
    <property type="entry name" value="PsdUridine_synth_cat_dom_sf"/>
</dbReference>
<evidence type="ECO:0000313" key="6">
    <source>
        <dbReference type="EMBL" id="URZ13212.1"/>
    </source>
</evidence>
<dbReference type="KEGG" id="crw:CROST_039620"/>
<dbReference type="EC" id="5.4.99.12" evidence="4"/>
<dbReference type="GO" id="GO:0160147">
    <property type="term" value="F:tRNA pseudouridine(38-40) synthase activity"/>
    <property type="evidence" value="ECO:0007669"/>
    <property type="project" value="UniProtKB-EC"/>
</dbReference>
<dbReference type="InterPro" id="IPR020094">
    <property type="entry name" value="TruA/RsuA/RluB/E/F_N"/>
</dbReference>
<feature type="active site" description="Nucleophile" evidence="4">
    <location>
        <position position="52"/>
    </location>
</feature>
<evidence type="ECO:0000256" key="2">
    <source>
        <dbReference type="ARBA" id="ARBA00022694"/>
    </source>
</evidence>
<dbReference type="STRING" id="84029.CROST_43610"/>
<comment type="subunit">
    <text evidence="4">Homodimer.</text>
</comment>
<comment type="function">
    <text evidence="4">Formation of pseudouridine at positions 38, 39 and 40 in the anticodon stem and loop of transfer RNAs.</text>
</comment>
<dbReference type="InterPro" id="IPR020097">
    <property type="entry name" value="PsdUridine_synth_TruA_a/b_dom"/>
</dbReference>
<dbReference type="GO" id="GO:0031119">
    <property type="term" value="P:tRNA pseudouridine synthesis"/>
    <property type="evidence" value="ECO:0007669"/>
    <property type="project" value="UniProtKB-UniRule"/>
</dbReference>
<dbReference type="RefSeq" id="WP_077834512.1">
    <property type="nucleotide sequence ID" value="NZ_CP096983.1"/>
</dbReference>
<name>A0A1S8KXZ6_9CLOT</name>
<dbReference type="GO" id="GO:0003723">
    <property type="term" value="F:RNA binding"/>
    <property type="evidence" value="ECO:0007669"/>
    <property type="project" value="InterPro"/>
</dbReference>
<dbReference type="Gene3D" id="3.30.70.660">
    <property type="entry name" value="Pseudouridine synthase I, catalytic domain, C-terminal subdomain"/>
    <property type="match status" value="1"/>
</dbReference>
<dbReference type="EMBL" id="CP096983">
    <property type="protein sequence ID" value="URZ13212.1"/>
    <property type="molecule type" value="Genomic_DNA"/>
</dbReference>
<dbReference type="AlphaFoldDB" id="A0A1S8KXZ6"/>
<dbReference type="PIRSF" id="PIRSF001430">
    <property type="entry name" value="tRNA_psdUrid_synth"/>
    <property type="match status" value="1"/>
</dbReference>
<reference evidence="6 7" key="1">
    <citation type="submission" date="2022-04" db="EMBL/GenBank/DDBJ databases">
        <title>Genome sequence of C. roseum typestrain.</title>
        <authorList>
            <person name="Poehlein A."/>
            <person name="Schoch T."/>
            <person name="Duerre P."/>
            <person name="Daniel R."/>
        </authorList>
    </citation>
    <scope>NUCLEOTIDE SEQUENCE [LARGE SCALE GENOMIC DNA]</scope>
    <source>
        <strain evidence="6 7">DSM 7320</strain>
    </source>
</reference>
<feature type="binding site" evidence="4">
    <location>
        <position position="110"/>
    </location>
    <ligand>
        <name>substrate</name>
    </ligand>
</feature>
<gene>
    <name evidence="4 6" type="primary">truA</name>
    <name evidence="6" type="ORF">CROST_039620</name>
</gene>
<evidence type="ECO:0000256" key="3">
    <source>
        <dbReference type="ARBA" id="ARBA00023235"/>
    </source>
</evidence>
<evidence type="ECO:0000256" key="5">
    <source>
        <dbReference type="RuleBase" id="RU003792"/>
    </source>
</evidence>
<dbReference type="CDD" id="cd02570">
    <property type="entry name" value="PseudoU_synth_EcTruA"/>
    <property type="match status" value="1"/>
</dbReference>
<dbReference type="PANTHER" id="PTHR11142">
    <property type="entry name" value="PSEUDOURIDYLATE SYNTHASE"/>
    <property type="match status" value="1"/>
</dbReference>
<evidence type="ECO:0000256" key="1">
    <source>
        <dbReference type="ARBA" id="ARBA00009375"/>
    </source>
</evidence>
<accession>A0A1S8KXZ6</accession>
<dbReference type="InterPro" id="IPR020095">
    <property type="entry name" value="PsdUridine_synth_TruA_C"/>
</dbReference>
<protein>
    <recommendedName>
        <fullName evidence="4">tRNA pseudouridine synthase A</fullName>
        <ecNumber evidence="4">5.4.99.12</ecNumber>
    </recommendedName>
    <alternativeName>
        <fullName evidence="4">tRNA pseudouridine(38-40) synthase</fullName>
    </alternativeName>
    <alternativeName>
        <fullName evidence="4">tRNA pseudouridylate synthase I</fullName>
    </alternativeName>
    <alternativeName>
        <fullName evidence="4">tRNA-uridine isomerase I</fullName>
    </alternativeName>
</protein>
<keyword evidence="7" id="KW-1185">Reference proteome</keyword>
<dbReference type="Proteomes" id="UP000190951">
    <property type="component" value="Chromosome"/>
</dbReference>
<dbReference type="InterPro" id="IPR001406">
    <property type="entry name" value="PsdUridine_synth_TruA"/>
</dbReference>
<dbReference type="SUPFAM" id="SSF55120">
    <property type="entry name" value="Pseudouridine synthase"/>
    <property type="match status" value="1"/>
</dbReference>
<dbReference type="Pfam" id="PF01416">
    <property type="entry name" value="PseudoU_synth_1"/>
    <property type="match status" value="2"/>
</dbReference>
<comment type="similarity">
    <text evidence="1 4 5">Belongs to the tRNA pseudouridine synthase TruA family.</text>
</comment>
<organism evidence="6 7">
    <name type="scientific">Clostridium felsineum</name>
    <dbReference type="NCBI Taxonomy" id="36839"/>
    <lineage>
        <taxon>Bacteria</taxon>
        <taxon>Bacillati</taxon>
        <taxon>Bacillota</taxon>
        <taxon>Clostridia</taxon>
        <taxon>Eubacteriales</taxon>
        <taxon>Clostridiaceae</taxon>
        <taxon>Clostridium</taxon>
    </lineage>
</organism>
<dbReference type="PANTHER" id="PTHR11142:SF0">
    <property type="entry name" value="TRNA PSEUDOURIDINE SYNTHASE-LIKE 1"/>
    <property type="match status" value="1"/>
</dbReference>
<proteinExistence type="inferred from homology"/>
<sequence>MKNVKLTLEYDGTNYCGWQRQSNVITVQEEVEKRIGEIVGDKVDVIGCSRTDSGVHAKAYTCNFKTNSVIPPEKFYLVLNSVLPDDIVALNSKEVPIDFHSRFNSKGKMYSYTILNRSERPAINRNYVYQYGHNLDCDLMREAAKYILGTHDFTSFKSTGSKVKSNIRTIYEAKIIEDENKVIFYITGDGFLYNMVRIIVGTLLEVGEKKIIPLEVKTIVEAKDRTKAGRVVPAKGLCLEKVMY</sequence>
<dbReference type="Gene3D" id="3.30.70.580">
    <property type="entry name" value="Pseudouridine synthase I, catalytic domain, N-terminal subdomain"/>
    <property type="match status" value="1"/>
</dbReference>
<keyword evidence="3 4" id="KW-0413">Isomerase</keyword>
<evidence type="ECO:0000313" key="7">
    <source>
        <dbReference type="Proteomes" id="UP000190951"/>
    </source>
</evidence>